<evidence type="ECO:0000256" key="1">
    <source>
        <dbReference type="SAM" id="SignalP"/>
    </source>
</evidence>
<proteinExistence type="predicted"/>
<protein>
    <submittedName>
        <fullName evidence="2">Uncharacterized protein</fullName>
    </submittedName>
</protein>
<accession>A0A3N1M3I4</accession>
<comment type="caution">
    <text evidence="2">The sequence shown here is derived from an EMBL/GenBank/DDBJ whole genome shotgun (WGS) entry which is preliminary data.</text>
</comment>
<evidence type="ECO:0000313" key="3">
    <source>
        <dbReference type="Proteomes" id="UP000278222"/>
    </source>
</evidence>
<keyword evidence="1" id="KW-0732">Signal</keyword>
<gene>
    <name evidence="2" type="ORF">EDC65_2098</name>
</gene>
<feature type="chain" id="PRO_5017950819" evidence="1">
    <location>
        <begin position="24"/>
        <end position="255"/>
    </location>
</feature>
<feature type="signal peptide" evidence="1">
    <location>
        <begin position="1"/>
        <end position="23"/>
    </location>
</feature>
<dbReference type="OrthoDB" id="7386745at2"/>
<name>A0A3N1M3I4_9PROT</name>
<reference evidence="2 3" key="1">
    <citation type="submission" date="2018-11" db="EMBL/GenBank/DDBJ databases">
        <title>Genomic Encyclopedia of Type Strains, Phase IV (KMG-IV): sequencing the most valuable type-strain genomes for metagenomic binning, comparative biology and taxonomic classification.</title>
        <authorList>
            <person name="Goeker M."/>
        </authorList>
    </citation>
    <scope>NUCLEOTIDE SEQUENCE [LARGE SCALE GENOMIC DNA]</scope>
    <source>
        <strain evidence="2 3">DSM 5900</strain>
    </source>
</reference>
<organism evidence="2 3">
    <name type="scientific">Stella humosa</name>
    <dbReference type="NCBI Taxonomy" id="94"/>
    <lineage>
        <taxon>Bacteria</taxon>
        <taxon>Pseudomonadati</taxon>
        <taxon>Pseudomonadota</taxon>
        <taxon>Alphaproteobacteria</taxon>
        <taxon>Rhodospirillales</taxon>
        <taxon>Stellaceae</taxon>
        <taxon>Stella</taxon>
    </lineage>
</organism>
<dbReference type="EMBL" id="RJKX01000013">
    <property type="protein sequence ID" value="ROQ00302.1"/>
    <property type="molecule type" value="Genomic_DNA"/>
</dbReference>
<dbReference type="RefSeq" id="WP_142235668.1">
    <property type="nucleotide sequence ID" value="NZ_AP019700.1"/>
</dbReference>
<sequence>MTAWRGALGALGIVVAAATPAVAASPIAELEQLLLREQAQPAAPARNVRPIASQIDRKPGLPWNYAVIERDPNLRRAAIDPLTPVAPSAQAPDASSELKNSVGCIVGGTLGATVASLAGGTNTINLIGGGIVSAINPVTFYVSMVGVVFVSFCQLGQALTPLYVYMTTPSAPAEPIIGAPQMERPPQDLPDFRRGVPYESRPGVPMVRAADQPAGWAAEPPARGNCVRDRRSIRLAMAAMVHGEVIPPRCSGSLI</sequence>
<dbReference type="Proteomes" id="UP000278222">
    <property type="component" value="Unassembled WGS sequence"/>
</dbReference>
<keyword evidence="3" id="KW-1185">Reference proteome</keyword>
<evidence type="ECO:0000313" key="2">
    <source>
        <dbReference type="EMBL" id="ROQ00302.1"/>
    </source>
</evidence>
<dbReference type="AlphaFoldDB" id="A0A3N1M3I4"/>